<evidence type="ECO:0000256" key="2">
    <source>
        <dbReference type="ARBA" id="ARBA00004245"/>
    </source>
</evidence>
<evidence type="ECO:0000256" key="12">
    <source>
        <dbReference type="ARBA" id="ARBA00031568"/>
    </source>
</evidence>
<protein>
    <recommendedName>
        <fullName evidence="4">Dynein regulatory complex subunit 4</fullName>
    </recommendedName>
    <alternativeName>
        <fullName evidence="12">Growth arrest-specific protein 8</fullName>
    </alternativeName>
</protein>
<evidence type="ECO:0000256" key="8">
    <source>
        <dbReference type="ARBA" id="ARBA00023054"/>
    </source>
</evidence>
<dbReference type="Pfam" id="PF13851">
    <property type="entry name" value="GAS"/>
    <property type="match status" value="1"/>
</dbReference>
<evidence type="ECO:0000256" key="13">
    <source>
        <dbReference type="SAM" id="Coils"/>
    </source>
</evidence>
<comment type="similarity">
    <text evidence="3">Belongs to the DRC4 family.</text>
</comment>
<accession>A0A671UDW9</accession>
<reference evidence="16" key="1">
    <citation type="submission" date="2021-04" db="EMBL/GenBank/DDBJ databases">
        <authorList>
            <consortium name="Wellcome Sanger Institute Data Sharing"/>
        </authorList>
    </citation>
    <scope>NUCLEOTIDE SEQUENCE [LARGE SCALE GENOMIC DNA]</scope>
</reference>
<dbReference type="GO" id="GO:0008017">
    <property type="term" value="F:microtubule binding"/>
    <property type="evidence" value="ECO:0007669"/>
    <property type="project" value="InterPro"/>
</dbReference>
<keyword evidence="6" id="KW-0493">Microtubule</keyword>
<evidence type="ECO:0000256" key="4">
    <source>
        <dbReference type="ARBA" id="ARBA00021301"/>
    </source>
</evidence>
<dbReference type="GO" id="GO:0031267">
    <property type="term" value="F:small GTPase binding"/>
    <property type="evidence" value="ECO:0007669"/>
    <property type="project" value="InterPro"/>
</dbReference>
<dbReference type="GeneTree" id="ENSGT00390000009477"/>
<proteinExistence type="inferred from homology"/>
<gene>
    <name evidence="16" type="primary">GAS8</name>
    <name evidence="16" type="synonym">gas8</name>
</gene>
<dbReference type="OMA" id="SVFYNFQ"/>
<feature type="domain" description="Growth arrest-specific protein 8" evidence="15">
    <location>
        <begin position="223"/>
        <end position="415"/>
    </location>
</feature>
<evidence type="ECO:0000313" key="17">
    <source>
        <dbReference type="Proteomes" id="UP000472265"/>
    </source>
</evidence>
<comment type="subcellular location">
    <subcellularLocation>
        <location evidence="1">Cell projection</location>
        <location evidence="1">Cilium</location>
        <location evidence="1">Flagellum</location>
    </subcellularLocation>
    <subcellularLocation>
        <location evidence="2">Cytoplasm</location>
        <location evidence="2">Cytoskeleton</location>
    </subcellularLocation>
</comment>
<dbReference type="PANTHER" id="PTHR31543:SF0">
    <property type="entry name" value="DYNEIN REGULATORY COMPLEX SUBUNIT 4"/>
    <property type="match status" value="1"/>
</dbReference>
<dbReference type="InterPro" id="IPR025593">
    <property type="entry name" value="GAS8_dom"/>
</dbReference>
<evidence type="ECO:0000256" key="6">
    <source>
        <dbReference type="ARBA" id="ARBA00022701"/>
    </source>
</evidence>
<dbReference type="CTD" id="2622"/>
<feature type="compositionally biased region" description="Basic residues" evidence="14">
    <location>
        <begin position="1"/>
        <end position="13"/>
    </location>
</feature>
<reference evidence="16" key="2">
    <citation type="submission" date="2025-08" db="UniProtKB">
        <authorList>
            <consortium name="Ensembl"/>
        </authorList>
    </citation>
    <scope>IDENTIFICATION</scope>
</reference>
<keyword evidence="11" id="KW-0966">Cell projection</keyword>
<evidence type="ECO:0000256" key="1">
    <source>
        <dbReference type="ARBA" id="ARBA00004230"/>
    </source>
</evidence>
<evidence type="ECO:0000256" key="11">
    <source>
        <dbReference type="ARBA" id="ARBA00023273"/>
    </source>
</evidence>
<dbReference type="RefSeq" id="XP_030269346.1">
    <property type="nucleotide sequence ID" value="XM_030413486.1"/>
</dbReference>
<keyword evidence="5" id="KW-0963">Cytoplasm</keyword>
<evidence type="ECO:0000256" key="14">
    <source>
        <dbReference type="SAM" id="MobiDB-lite"/>
    </source>
</evidence>
<dbReference type="InterPro" id="IPR039308">
    <property type="entry name" value="GAS8"/>
</dbReference>
<evidence type="ECO:0000256" key="5">
    <source>
        <dbReference type="ARBA" id="ARBA00022490"/>
    </source>
</evidence>
<dbReference type="Proteomes" id="UP000472265">
    <property type="component" value="Chromosome 4"/>
</dbReference>
<dbReference type="FunCoup" id="A0A671UDW9">
    <property type="interactions" value="355"/>
</dbReference>
<evidence type="ECO:0000256" key="10">
    <source>
        <dbReference type="ARBA" id="ARBA00023212"/>
    </source>
</evidence>
<evidence type="ECO:0000313" key="16">
    <source>
        <dbReference type="Ensembl" id="ENSSAUP00010012145.1"/>
    </source>
</evidence>
<feature type="region of interest" description="Disordered" evidence="14">
    <location>
        <begin position="1"/>
        <end position="28"/>
    </location>
</feature>
<keyword evidence="7" id="KW-0282">Flagellum</keyword>
<keyword evidence="17" id="KW-1185">Reference proteome</keyword>
<organism evidence="16 17">
    <name type="scientific">Sparus aurata</name>
    <name type="common">Gilthead sea bream</name>
    <dbReference type="NCBI Taxonomy" id="8175"/>
    <lineage>
        <taxon>Eukaryota</taxon>
        <taxon>Metazoa</taxon>
        <taxon>Chordata</taxon>
        <taxon>Craniata</taxon>
        <taxon>Vertebrata</taxon>
        <taxon>Euteleostomi</taxon>
        <taxon>Actinopterygii</taxon>
        <taxon>Neopterygii</taxon>
        <taxon>Teleostei</taxon>
        <taxon>Neoteleostei</taxon>
        <taxon>Acanthomorphata</taxon>
        <taxon>Eupercaria</taxon>
        <taxon>Spariformes</taxon>
        <taxon>Sparidae</taxon>
        <taxon>Sparus</taxon>
    </lineage>
</organism>
<evidence type="ECO:0000256" key="9">
    <source>
        <dbReference type="ARBA" id="ARBA00023069"/>
    </source>
</evidence>
<keyword evidence="9" id="KW-0969">Cilium</keyword>
<evidence type="ECO:0000256" key="7">
    <source>
        <dbReference type="ARBA" id="ARBA00022846"/>
    </source>
</evidence>
<dbReference type="GO" id="GO:0030317">
    <property type="term" value="P:flagellated sperm motility"/>
    <property type="evidence" value="ECO:0007669"/>
    <property type="project" value="TreeGrafter"/>
</dbReference>
<dbReference type="GO" id="GO:0005794">
    <property type="term" value="C:Golgi apparatus"/>
    <property type="evidence" value="ECO:0007669"/>
    <property type="project" value="TreeGrafter"/>
</dbReference>
<evidence type="ECO:0000259" key="15">
    <source>
        <dbReference type="Pfam" id="PF13851"/>
    </source>
</evidence>
<feature type="coiled-coil region" evidence="13">
    <location>
        <begin position="359"/>
        <end position="418"/>
    </location>
</feature>
<keyword evidence="10" id="KW-0206">Cytoskeleton</keyword>
<feature type="coiled-coil region" evidence="13">
    <location>
        <begin position="180"/>
        <end position="207"/>
    </location>
</feature>
<dbReference type="GeneID" id="115579806"/>
<dbReference type="AlphaFoldDB" id="A0A671UDW9"/>
<dbReference type="PANTHER" id="PTHR31543">
    <property type="entry name" value="DYNEIN REGULATORY COMPLEX SUBUNIT 4"/>
    <property type="match status" value="1"/>
</dbReference>
<dbReference type="GO" id="GO:0005874">
    <property type="term" value="C:microtubule"/>
    <property type="evidence" value="ECO:0007669"/>
    <property type="project" value="UniProtKB-KW"/>
</dbReference>
<evidence type="ECO:0000256" key="3">
    <source>
        <dbReference type="ARBA" id="ARBA00009859"/>
    </source>
</evidence>
<keyword evidence="8 13" id="KW-0175">Coiled coil</keyword>
<sequence length="447" mass="52736">MPPKRKSSSKKPAKATTPTLIDGLTKEEMSKEQLEEHIVRLREELDREREERNYFQLERDKIRTFWEITNRQLEEVKAEQKNLDKDIEEDERRHLVDIRVYKQKMKHLLCEKENTIAELKADGLVSTELVQKEQEQLETELHKEMKVIMVDLQELDIEDLVKELELKHDEEMSETRDTWEKQLTEIKAKYEKKMELLLQELDNMRKNKFSEREDHWNSYIAALQQDHSKALSDADVLVKQMQEDMEMVNDSVKKQIEDMTIKQEEKKKDLFPVMQDNKRLAKLLSKAVEETTEKEKKLSYKGMTRDTSEKVKKKQLNDLKWEHEVLGNRFSKLQLERDQLYEKFSQNIQKMQQKASVKSELLERQLDTLSDHLQKTQAQLSLVLSASNVDQTSLSGVTNKVEQNLDVSNNTIKNLQCKKAQISKAHKDLLLTFEAKQRAIGVPVENC</sequence>
<feature type="coiled-coil region" evidence="13">
    <location>
        <begin position="238"/>
        <end position="269"/>
    </location>
</feature>
<dbReference type="Ensembl" id="ENSSAUT00010012916.1">
    <property type="protein sequence ID" value="ENSSAUP00010012145.1"/>
    <property type="gene ID" value="ENSSAUG00010005807.1"/>
</dbReference>
<reference evidence="16" key="3">
    <citation type="submission" date="2025-09" db="UniProtKB">
        <authorList>
            <consortium name="Ensembl"/>
        </authorList>
    </citation>
    <scope>IDENTIFICATION</scope>
</reference>
<dbReference type="GO" id="GO:0031514">
    <property type="term" value="C:motile cilium"/>
    <property type="evidence" value="ECO:0007669"/>
    <property type="project" value="UniProtKB-SubCell"/>
</dbReference>
<name>A0A671UDW9_SPAAU</name>
<dbReference type="InParanoid" id="A0A671UDW9"/>